<reference evidence="1 2" key="1">
    <citation type="submission" date="2014-02" db="EMBL/GenBank/DDBJ databases">
        <title>Expanding our view of genomic diversity in Candidatus Accumulibacter clades.</title>
        <authorList>
            <person name="Skennerton C.T."/>
            <person name="Barr J.J."/>
            <person name="Slater F.R."/>
            <person name="Bond P.L."/>
            <person name="Tyson G.W."/>
        </authorList>
    </citation>
    <scope>NUCLEOTIDE SEQUENCE [LARGE SCALE GENOMIC DNA]</scope>
    <source>
        <strain evidence="2">BA-92</strain>
    </source>
</reference>
<dbReference type="Proteomes" id="UP000021816">
    <property type="component" value="Unassembled WGS sequence"/>
</dbReference>
<proteinExistence type="predicted"/>
<comment type="caution">
    <text evidence="1">The sequence shown here is derived from an EMBL/GenBank/DDBJ whole genome shotgun (WGS) entry which is preliminary data.</text>
</comment>
<name>A0A011N8N4_9PROT</name>
<evidence type="ECO:0000313" key="2">
    <source>
        <dbReference type="Proteomes" id="UP000021816"/>
    </source>
</evidence>
<dbReference type="AlphaFoldDB" id="A0A011N8N4"/>
<organism evidence="1 2">
    <name type="scientific">Candidatus Accumulibacter appositus</name>
    <dbReference type="NCBI Taxonomy" id="1454003"/>
    <lineage>
        <taxon>Bacteria</taxon>
        <taxon>Pseudomonadati</taxon>
        <taxon>Pseudomonadota</taxon>
        <taxon>Betaproteobacteria</taxon>
        <taxon>Candidatus Accumulibacter</taxon>
    </lineage>
</organism>
<protein>
    <submittedName>
        <fullName evidence="1">Uncharacterized protein</fullName>
    </submittedName>
</protein>
<evidence type="ECO:0000313" key="1">
    <source>
        <dbReference type="EMBL" id="EXI78938.1"/>
    </source>
</evidence>
<accession>A0A011N8N4</accession>
<sequence length="102" mass="10730">MSAAPACPKTKPSTAPATESIAASVRKALRIVVPVAPRALSRPISAVRWATETSITFITRMPATARLMAAMPATARVIVPSRRSKVARTASWVMIVTSSSPS</sequence>
<gene>
    <name evidence="1" type="ORF">AW10_02579</name>
</gene>
<dbReference type="EMBL" id="JEMX01000061">
    <property type="protein sequence ID" value="EXI78938.1"/>
    <property type="molecule type" value="Genomic_DNA"/>
</dbReference>